<evidence type="ECO:0000256" key="15">
    <source>
        <dbReference type="PIRSR" id="PIRSR611782-2"/>
    </source>
</evidence>
<comment type="subcellular location">
    <subcellularLocation>
        <location evidence="2">Periplasm</location>
    </subcellularLocation>
</comment>
<evidence type="ECO:0000256" key="5">
    <source>
        <dbReference type="ARBA" id="ARBA00013958"/>
    </source>
</evidence>
<comment type="similarity">
    <text evidence="3">Belongs to the peptidase S1C family.</text>
</comment>
<dbReference type="CDD" id="cd10839">
    <property type="entry name" value="cpPDZ1_DegP-like"/>
    <property type="match status" value="1"/>
</dbReference>
<dbReference type="Gene3D" id="2.40.10.120">
    <property type="match status" value="1"/>
</dbReference>
<feature type="chain" id="PRO_5039704943" description="Probable periplasmic serine endoprotease DegP-like" evidence="16">
    <location>
        <begin position="23"/>
        <end position="469"/>
    </location>
</feature>
<dbReference type="GO" id="GO:0042597">
    <property type="term" value="C:periplasmic space"/>
    <property type="evidence" value="ECO:0007669"/>
    <property type="project" value="UniProtKB-SubCell"/>
</dbReference>
<keyword evidence="7 16" id="KW-0732">Signal</keyword>
<keyword evidence="11" id="KW-0720">Serine protease</keyword>
<keyword evidence="6" id="KW-0645">Protease</keyword>
<evidence type="ECO:0000256" key="3">
    <source>
        <dbReference type="ARBA" id="ARBA00010541"/>
    </source>
</evidence>
<dbReference type="InterPro" id="IPR001478">
    <property type="entry name" value="PDZ"/>
</dbReference>
<dbReference type="EMBL" id="MFSS01000033">
    <property type="protein sequence ID" value="OGI43944.1"/>
    <property type="molecule type" value="Genomic_DNA"/>
</dbReference>
<sequence>MNLTYKTTIAACLWWFALVSQAAVPAGGLPDFAGLVDSNGPAVVNISTTQSIKRSGFPGLDAPDAPGGKGFDELLRRYFGDEGAPQYFDSKSLGSGFIISADGYILTCAHVVENAKEIIVKLTDRREFVAKLIGSDRRSDVAVLKIDAKSLPTVAIGDPEKLKVGDWVLAIGSPFGFESSATAGIVSAKGRSLPRENYVPFIQTDVAINPGNSGGPLFNLKGEVVGINSQIYSRTGGFMGLSFAVPINMAMQIGRQLQDGGRVKRGWLGVLIQDVTRELAESFGMKKPHGALISDVLADGPAVKSGLKAGDVVIEFAGQRIDASADLPPLVGQTVPGTPAKLVVLRGGQPKSFTVTIEQLPEESVAGRGREPAVGEKKGQLGLALSDLGPQQRKQHGVEEGVLVERVGEGPAQRAGIRPGDVIQQVDGKPVKNAAGFRELIAAAPKDRSIPVLVRRGTGALFLALKIAD</sequence>
<keyword evidence="9" id="KW-0574">Periplasm</keyword>
<dbReference type="PANTHER" id="PTHR22939:SF130">
    <property type="entry name" value="PERIPLASMIC SERINE ENDOPROTEASE DEGP-LIKE-RELATED"/>
    <property type="match status" value="1"/>
</dbReference>
<dbReference type="PRINTS" id="PR00834">
    <property type="entry name" value="PROTEASES2C"/>
</dbReference>
<comment type="catalytic activity">
    <reaction evidence="1">
        <text>Acts on substrates that are at least partially unfolded. The cleavage site P1 residue is normally between a pair of hydrophobic residues, such as Val-|-Val.</text>
        <dbReference type="EC" id="3.4.21.107"/>
    </reaction>
</comment>
<accession>A0A1F6TFQ8</accession>
<evidence type="ECO:0000256" key="8">
    <source>
        <dbReference type="ARBA" id="ARBA00022737"/>
    </source>
</evidence>
<dbReference type="InterPro" id="IPR041489">
    <property type="entry name" value="PDZ_6"/>
</dbReference>
<dbReference type="InterPro" id="IPR011782">
    <property type="entry name" value="Pept_S1C_Do"/>
</dbReference>
<dbReference type="SUPFAM" id="SSF50494">
    <property type="entry name" value="Trypsin-like serine proteases"/>
    <property type="match status" value="1"/>
</dbReference>
<dbReference type="Pfam" id="PF17820">
    <property type="entry name" value="PDZ_6"/>
    <property type="match status" value="1"/>
</dbReference>
<keyword evidence="12" id="KW-0346">Stress response</keyword>
<dbReference type="PANTHER" id="PTHR22939">
    <property type="entry name" value="SERINE PROTEASE FAMILY S1C HTRA-RELATED"/>
    <property type="match status" value="1"/>
</dbReference>
<evidence type="ECO:0000256" key="12">
    <source>
        <dbReference type="ARBA" id="ARBA00023016"/>
    </source>
</evidence>
<keyword evidence="10" id="KW-0378">Hydrolase</keyword>
<dbReference type="InterPro" id="IPR009003">
    <property type="entry name" value="Peptidase_S1_PA"/>
</dbReference>
<dbReference type="AlphaFoldDB" id="A0A1F6TFQ8"/>
<dbReference type="Pfam" id="PF13365">
    <property type="entry name" value="Trypsin_2"/>
    <property type="match status" value="1"/>
</dbReference>
<dbReference type="Gene3D" id="2.30.42.10">
    <property type="match status" value="2"/>
</dbReference>
<evidence type="ECO:0000313" key="19">
    <source>
        <dbReference type="Proteomes" id="UP000177925"/>
    </source>
</evidence>
<dbReference type="Pfam" id="PF13180">
    <property type="entry name" value="PDZ_2"/>
    <property type="match status" value="1"/>
</dbReference>
<evidence type="ECO:0000256" key="1">
    <source>
        <dbReference type="ARBA" id="ARBA00001772"/>
    </source>
</evidence>
<evidence type="ECO:0000313" key="18">
    <source>
        <dbReference type="EMBL" id="OGI43944.1"/>
    </source>
</evidence>
<evidence type="ECO:0000256" key="16">
    <source>
        <dbReference type="SAM" id="SignalP"/>
    </source>
</evidence>
<feature type="active site" description="Charge relay system" evidence="14">
    <location>
        <position position="213"/>
    </location>
</feature>
<dbReference type="EC" id="3.4.21.107" evidence="4"/>
<evidence type="ECO:0000256" key="10">
    <source>
        <dbReference type="ARBA" id="ARBA00022801"/>
    </source>
</evidence>
<dbReference type="InterPro" id="IPR036034">
    <property type="entry name" value="PDZ_sf"/>
</dbReference>
<evidence type="ECO:0000259" key="17">
    <source>
        <dbReference type="PROSITE" id="PS50106"/>
    </source>
</evidence>
<comment type="caution">
    <text evidence="18">The sequence shown here is derived from an EMBL/GenBank/DDBJ whole genome shotgun (WGS) entry which is preliminary data.</text>
</comment>
<feature type="binding site" evidence="15">
    <location>
        <position position="140"/>
    </location>
    <ligand>
        <name>substrate</name>
    </ligand>
</feature>
<dbReference type="STRING" id="1817758.A2150_01220"/>
<dbReference type="NCBIfam" id="TIGR02037">
    <property type="entry name" value="degP_htrA_DO"/>
    <property type="match status" value="1"/>
</dbReference>
<dbReference type="GO" id="GO:0004252">
    <property type="term" value="F:serine-type endopeptidase activity"/>
    <property type="evidence" value="ECO:0007669"/>
    <property type="project" value="InterPro"/>
</dbReference>
<evidence type="ECO:0000256" key="2">
    <source>
        <dbReference type="ARBA" id="ARBA00004418"/>
    </source>
</evidence>
<feature type="active site" description="Charge relay system" evidence="14">
    <location>
        <position position="140"/>
    </location>
</feature>
<evidence type="ECO:0000256" key="14">
    <source>
        <dbReference type="PIRSR" id="PIRSR611782-1"/>
    </source>
</evidence>
<feature type="signal peptide" evidence="16">
    <location>
        <begin position="1"/>
        <end position="22"/>
    </location>
</feature>
<feature type="active site" description="Charge relay system" evidence="14">
    <location>
        <position position="110"/>
    </location>
</feature>
<feature type="binding site" evidence="15">
    <location>
        <begin position="211"/>
        <end position="213"/>
    </location>
    <ligand>
        <name>substrate</name>
    </ligand>
</feature>
<feature type="domain" description="PDZ" evidence="17">
    <location>
        <begin position="376"/>
        <end position="433"/>
    </location>
</feature>
<dbReference type="GO" id="GO:0006508">
    <property type="term" value="P:proteolysis"/>
    <property type="evidence" value="ECO:0007669"/>
    <property type="project" value="UniProtKB-KW"/>
</dbReference>
<reference evidence="18 19" key="1">
    <citation type="journal article" date="2016" name="Nat. Commun.">
        <title>Thousands of microbial genomes shed light on interconnected biogeochemical processes in an aquifer system.</title>
        <authorList>
            <person name="Anantharaman K."/>
            <person name="Brown C.T."/>
            <person name="Hug L.A."/>
            <person name="Sharon I."/>
            <person name="Castelle C.J."/>
            <person name="Probst A.J."/>
            <person name="Thomas B.C."/>
            <person name="Singh A."/>
            <person name="Wilkins M.J."/>
            <person name="Karaoz U."/>
            <person name="Brodie E.L."/>
            <person name="Williams K.H."/>
            <person name="Hubbard S.S."/>
            <person name="Banfield J.F."/>
        </authorList>
    </citation>
    <scope>NUCLEOTIDE SEQUENCE [LARGE SCALE GENOMIC DNA]</scope>
</reference>
<dbReference type="FunFam" id="2.40.10.120:FF:000007">
    <property type="entry name" value="Periplasmic serine endoprotease DegP-like"/>
    <property type="match status" value="1"/>
</dbReference>
<keyword evidence="8" id="KW-0677">Repeat</keyword>
<feature type="binding site" evidence="15">
    <location>
        <position position="110"/>
    </location>
    <ligand>
        <name>substrate</name>
    </ligand>
</feature>
<dbReference type="SMART" id="SM00228">
    <property type="entry name" value="PDZ"/>
    <property type="match status" value="2"/>
</dbReference>
<evidence type="ECO:0000256" key="7">
    <source>
        <dbReference type="ARBA" id="ARBA00022729"/>
    </source>
</evidence>
<evidence type="ECO:0000256" key="4">
    <source>
        <dbReference type="ARBA" id="ARBA00013035"/>
    </source>
</evidence>
<evidence type="ECO:0000256" key="11">
    <source>
        <dbReference type="ARBA" id="ARBA00022825"/>
    </source>
</evidence>
<proteinExistence type="inferred from homology"/>
<dbReference type="Proteomes" id="UP000177925">
    <property type="component" value="Unassembled WGS sequence"/>
</dbReference>
<dbReference type="InterPro" id="IPR001940">
    <property type="entry name" value="Peptidase_S1C"/>
</dbReference>
<name>A0A1F6TFQ8_9PROT</name>
<feature type="domain" description="PDZ" evidence="17">
    <location>
        <begin position="262"/>
        <end position="321"/>
    </location>
</feature>
<gene>
    <name evidence="18" type="ORF">A2150_01220</name>
</gene>
<dbReference type="SUPFAM" id="SSF50156">
    <property type="entry name" value="PDZ domain-like"/>
    <property type="match status" value="2"/>
</dbReference>
<organism evidence="18 19">
    <name type="scientific">Candidatus Muproteobacteria bacterium RBG_16_64_11</name>
    <dbReference type="NCBI Taxonomy" id="1817758"/>
    <lineage>
        <taxon>Bacteria</taxon>
        <taxon>Pseudomonadati</taxon>
        <taxon>Pseudomonadota</taxon>
        <taxon>Candidatus Muproteobacteria</taxon>
    </lineage>
</organism>
<evidence type="ECO:0000256" key="9">
    <source>
        <dbReference type="ARBA" id="ARBA00022764"/>
    </source>
</evidence>
<protein>
    <recommendedName>
        <fullName evidence="5">Probable periplasmic serine endoprotease DegP-like</fullName>
        <ecNumber evidence="4">3.4.21.107</ecNumber>
    </recommendedName>
    <alternativeName>
        <fullName evidence="13">Protease Do</fullName>
    </alternativeName>
</protein>
<evidence type="ECO:0000256" key="13">
    <source>
        <dbReference type="ARBA" id="ARBA00032850"/>
    </source>
</evidence>
<dbReference type="PROSITE" id="PS50106">
    <property type="entry name" value="PDZ"/>
    <property type="match status" value="2"/>
</dbReference>
<evidence type="ECO:0000256" key="6">
    <source>
        <dbReference type="ARBA" id="ARBA00022670"/>
    </source>
</evidence>